<evidence type="ECO:0000313" key="2">
    <source>
        <dbReference type="EMBL" id="WOB44300.1"/>
    </source>
</evidence>
<dbReference type="EMBL" id="CP053540">
    <property type="protein sequence ID" value="WOB44300.1"/>
    <property type="molecule type" value="Genomic_DNA"/>
</dbReference>
<reference evidence="2" key="1">
    <citation type="submission" date="2020-05" db="EMBL/GenBank/DDBJ databases">
        <authorList>
            <person name="Zhu T."/>
            <person name="Keshari N."/>
            <person name="Lu X."/>
        </authorList>
    </citation>
    <scope>NUCLEOTIDE SEQUENCE</scope>
    <source>
        <strain evidence="2">NK1-22</strain>
    </source>
</reference>
<feature type="transmembrane region" description="Helical" evidence="1">
    <location>
        <begin position="20"/>
        <end position="39"/>
    </location>
</feature>
<dbReference type="Pfam" id="PF13414">
    <property type="entry name" value="TPR_11"/>
    <property type="match status" value="1"/>
</dbReference>
<gene>
    <name evidence="2" type="ORF">HNI00_14985</name>
</gene>
<dbReference type="KEGG" id="tog:HNI00_14985"/>
<dbReference type="Gene3D" id="1.25.40.10">
    <property type="entry name" value="Tetratricopeptide repeat domain"/>
    <property type="match status" value="1"/>
</dbReference>
<evidence type="ECO:0000256" key="1">
    <source>
        <dbReference type="SAM" id="Phobius"/>
    </source>
</evidence>
<dbReference type="SUPFAM" id="SSF48452">
    <property type="entry name" value="TPR-like"/>
    <property type="match status" value="1"/>
</dbReference>
<protein>
    <submittedName>
        <fullName evidence="2">Tetratricopeptide repeat protein</fullName>
    </submittedName>
</protein>
<keyword evidence="1" id="KW-0472">Membrane</keyword>
<organism evidence="2">
    <name type="scientific">Thermoleptolyngbya oregonensis NK1-22</name>
    <dbReference type="NCBI Taxonomy" id="2547457"/>
    <lineage>
        <taxon>Bacteria</taxon>
        <taxon>Bacillati</taxon>
        <taxon>Cyanobacteriota</taxon>
        <taxon>Cyanophyceae</taxon>
        <taxon>Oculatellales</taxon>
        <taxon>Oculatellaceae</taxon>
        <taxon>Thermoleptolyngbya</taxon>
    </lineage>
</organism>
<sequence length="344" mass="38169">MAMKIVEQTPGRLKLRDRGWSLWLTFFPIALLGLGIMPLGRHTIFSCQRVSTLSAQCTLEESNFLVSTRRPIPPSSIRGAVVKRRSSGRGSVRYSVILRTKSQSITLSSRSSSWSRQEAIANRVNAFFMDNTQPSLYVENDDRVAMLFIGGITAAMGIGGLLGLCEINHATLDKASGKLHHIRQGAIGQKESVLPLHQVAYADVEQGTGKSRSTGRIMLHLKSGDRFPMTRNLYPGLRHKEKVASLISEFVAAPAPEPVIKPERAKSSPVPSTPEAAIAHYQQALQSHPDDAETHYRLGMVFYKQDNAQAATTHLQRARDLFAAKHESHRVLQVQDMLWRLEQG</sequence>
<feature type="transmembrane region" description="Helical" evidence="1">
    <location>
        <begin position="144"/>
        <end position="164"/>
    </location>
</feature>
<dbReference type="AlphaFoldDB" id="A0AA96YCK1"/>
<name>A0AA96YCK1_9CYAN</name>
<proteinExistence type="predicted"/>
<accession>A0AA96YCK1</accession>
<keyword evidence="1" id="KW-1133">Transmembrane helix</keyword>
<dbReference type="InterPro" id="IPR011990">
    <property type="entry name" value="TPR-like_helical_dom_sf"/>
</dbReference>
<keyword evidence="1" id="KW-0812">Transmembrane</keyword>